<dbReference type="InterPro" id="IPR023696">
    <property type="entry name" value="Ureohydrolase_dom_sf"/>
</dbReference>
<dbReference type="Gene3D" id="3.40.800.20">
    <property type="entry name" value="Histone deacetylase domain"/>
    <property type="match status" value="1"/>
</dbReference>
<name>A0A7S1X7Z1_9CHLO</name>
<dbReference type="GO" id="GO:0004407">
    <property type="term" value="F:histone deacetylase activity"/>
    <property type="evidence" value="ECO:0007669"/>
    <property type="project" value="InterPro"/>
</dbReference>
<dbReference type="GO" id="GO:0005634">
    <property type="term" value="C:nucleus"/>
    <property type="evidence" value="ECO:0007669"/>
    <property type="project" value="TreeGrafter"/>
</dbReference>
<accession>A0A7S1X7Z1</accession>
<reference evidence="3" key="1">
    <citation type="submission" date="2021-01" db="EMBL/GenBank/DDBJ databases">
        <authorList>
            <person name="Corre E."/>
            <person name="Pelletier E."/>
            <person name="Niang G."/>
            <person name="Scheremetjew M."/>
            <person name="Finn R."/>
            <person name="Kale V."/>
            <person name="Holt S."/>
            <person name="Cochrane G."/>
            <person name="Meng A."/>
            <person name="Brown T."/>
            <person name="Cohen L."/>
        </authorList>
    </citation>
    <scope>NUCLEOTIDE SEQUENCE</scope>
    <source>
        <strain evidence="3">PLY429</strain>
    </source>
</reference>
<dbReference type="InterPro" id="IPR023801">
    <property type="entry name" value="His_deacetylse_dom"/>
</dbReference>
<evidence type="ECO:0000259" key="2">
    <source>
        <dbReference type="Pfam" id="PF00850"/>
    </source>
</evidence>
<dbReference type="AlphaFoldDB" id="A0A7S1X7Z1"/>
<dbReference type="InterPro" id="IPR003084">
    <property type="entry name" value="HDAC_I/II"/>
</dbReference>
<feature type="region of interest" description="Disordered" evidence="1">
    <location>
        <begin position="284"/>
        <end position="308"/>
    </location>
</feature>
<feature type="compositionally biased region" description="Pro residues" evidence="1">
    <location>
        <begin position="291"/>
        <end position="303"/>
    </location>
</feature>
<dbReference type="PRINTS" id="PR01271">
    <property type="entry name" value="HISDACETLASE"/>
</dbReference>
<dbReference type="Pfam" id="PF00850">
    <property type="entry name" value="Hist_deacetyl"/>
    <property type="match status" value="1"/>
</dbReference>
<sequence length="357" mass="38164">MTVSFHKFGDFFPGTGDLTDMGRGSGKFYSVNAPLKDGMNDEAYTYLFMPVMDKVMQTFKPEVIVFQAGADSLAGDRLGCFNLSIQGHASCLKFMQSFNVPMLVLGGGGYTIRNVARCWTYETGALLGVELDDDLPQNEYYDYFGPDYVLHLKPGSVENKNSKEELALIRRELIERLDRLPHVPGTAFQRGAEAMKEQEMPEEDPDERGGGLAYTERMRNTEGNGAEGRSSGKPRNRALDFSGMEGDAGMLGRPSVSSEVKAVVERKPVAGVASEEVAAGVAGTVGSASSPPLPESKPAVDPPHFPKAEDSKVAVGAVAVAPVALPFGGSQPSVDAAKVASVTAVKPAVRDAMMVDE</sequence>
<dbReference type="EMBL" id="HBGG01031816">
    <property type="protein sequence ID" value="CAD9214382.1"/>
    <property type="molecule type" value="Transcribed_RNA"/>
</dbReference>
<dbReference type="SUPFAM" id="SSF52768">
    <property type="entry name" value="Arginase/deacetylase"/>
    <property type="match status" value="1"/>
</dbReference>
<proteinExistence type="predicted"/>
<evidence type="ECO:0000313" key="3">
    <source>
        <dbReference type="EMBL" id="CAD9214382.1"/>
    </source>
</evidence>
<dbReference type="GO" id="GO:0040029">
    <property type="term" value="P:epigenetic regulation of gene expression"/>
    <property type="evidence" value="ECO:0007669"/>
    <property type="project" value="TreeGrafter"/>
</dbReference>
<protein>
    <recommendedName>
        <fullName evidence="2">Histone deacetylase domain-containing protein</fullName>
    </recommendedName>
</protein>
<evidence type="ECO:0000256" key="1">
    <source>
        <dbReference type="SAM" id="MobiDB-lite"/>
    </source>
</evidence>
<dbReference type="PANTHER" id="PTHR10625">
    <property type="entry name" value="HISTONE DEACETYLASE HDAC1-RELATED"/>
    <property type="match status" value="1"/>
</dbReference>
<dbReference type="InterPro" id="IPR037138">
    <property type="entry name" value="His_deacetylse_dom_sf"/>
</dbReference>
<organism evidence="3">
    <name type="scientific">Tetraselmis chuii</name>
    <dbReference type="NCBI Taxonomy" id="63592"/>
    <lineage>
        <taxon>Eukaryota</taxon>
        <taxon>Viridiplantae</taxon>
        <taxon>Chlorophyta</taxon>
        <taxon>core chlorophytes</taxon>
        <taxon>Chlorodendrophyceae</taxon>
        <taxon>Chlorodendrales</taxon>
        <taxon>Chlorodendraceae</taxon>
        <taxon>Tetraselmis</taxon>
    </lineage>
</organism>
<feature type="domain" description="Histone deacetylase" evidence="2">
    <location>
        <begin position="1"/>
        <end position="125"/>
    </location>
</feature>
<dbReference type="PANTHER" id="PTHR10625:SF10">
    <property type="entry name" value="HISTONE DEACETYLASE HDAC1"/>
    <property type="match status" value="1"/>
</dbReference>
<feature type="region of interest" description="Disordered" evidence="1">
    <location>
        <begin position="193"/>
        <end position="212"/>
    </location>
</feature>
<gene>
    <name evidence="3" type="ORF">TCHU04912_LOCUS16622</name>
</gene>